<feature type="domain" description="CAF1B/HIR1 beta-propeller" evidence="11">
    <location>
        <begin position="125"/>
        <end position="247"/>
    </location>
</feature>
<keyword evidence="4" id="KW-0677">Repeat</keyword>
<evidence type="ECO:0000256" key="5">
    <source>
        <dbReference type="ARBA" id="ARBA00022763"/>
    </source>
</evidence>
<dbReference type="PROSITE" id="PS50294">
    <property type="entry name" value="WD_REPEATS_REGION"/>
    <property type="match status" value="2"/>
</dbReference>
<evidence type="ECO:0000256" key="3">
    <source>
        <dbReference type="ARBA" id="ARBA00022574"/>
    </source>
</evidence>
<evidence type="ECO:0000256" key="10">
    <source>
        <dbReference type="SAM" id="MobiDB-lite"/>
    </source>
</evidence>
<feature type="repeat" description="WD" evidence="9">
    <location>
        <begin position="134"/>
        <end position="165"/>
    </location>
</feature>
<dbReference type="SMART" id="SM00320">
    <property type="entry name" value="WD40"/>
    <property type="match status" value="5"/>
</dbReference>
<dbReference type="InterPro" id="IPR045145">
    <property type="entry name" value="PTHR15271"/>
</dbReference>
<dbReference type="InterPro" id="IPR015943">
    <property type="entry name" value="WD40/YVTN_repeat-like_dom_sf"/>
</dbReference>
<dbReference type="GO" id="GO:0006281">
    <property type="term" value="P:DNA repair"/>
    <property type="evidence" value="ECO:0007669"/>
    <property type="project" value="UniProtKB-KW"/>
</dbReference>
<dbReference type="SUPFAM" id="SSF50978">
    <property type="entry name" value="WD40 repeat-like"/>
    <property type="match status" value="1"/>
</dbReference>
<evidence type="ECO:0000256" key="9">
    <source>
        <dbReference type="PROSITE-ProRule" id="PRU00221"/>
    </source>
</evidence>
<dbReference type="GO" id="GO:0033186">
    <property type="term" value="C:CAF-1 complex"/>
    <property type="evidence" value="ECO:0007669"/>
    <property type="project" value="TreeGrafter"/>
</dbReference>
<evidence type="ECO:0000256" key="6">
    <source>
        <dbReference type="ARBA" id="ARBA00022853"/>
    </source>
</evidence>
<evidence type="ECO:0000256" key="1">
    <source>
        <dbReference type="ARBA" id="ARBA00004123"/>
    </source>
</evidence>
<feature type="domain" description="CAF1B/HIR1 beta-propeller" evidence="11">
    <location>
        <begin position="305"/>
        <end position="393"/>
    </location>
</feature>
<feature type="region of interest" description="Disordered" evidence="10">
    <location>
        <begin position="630"/>
        <end position="666"/>
    </location>
</feature>
<proteinExistence type="inferred from homology"/>
<feature type="repeat" description="WD" evidence="9">
    <location>
        <begin position="211"/>
        <end position="252"/>
    </location>
</feature>
<feature type="compositionally biased region" description="Polar residues" evidence="10">
    <location>
        <begin position="699"/>
        <end position="709"/>
    </location>
</feature>
<dbReference type="PANTHER" id="PTHR15271">
    <property type="entry name" value="CHROMATIN ASSEMBLY FACTOR 1 SUBUNIT B"/>
    <property type="match status" value="1"/>
</dbReference>
<organism evidence="12 13">
    <name type="scientific">Calicophoron daubneyi</name>
    <name type="common">Rumen fluke</name>
    <name type="synonym">Paramphistomum daubneyi</name>
    <dbReference type="NCBI Taxonomy" id="300641"/>
    <lineage>
        <taxon>Eukaryota</taxon>
        <taxon>Metazoa</taxon>
        <taxon>Spiralia</taxon>
        <taxon>Lophotrochozoa</taxon>
        <taxon>Platyhelminthes</taxon>
        <taxon>Trematoda</taxon>
        <taxon>Digenea</taxon>
        <taxon>Plagiorchiida</taxon>
        <taxon>Pronocephalata</taxon>
        <taxon>Paramphistomoidea</taxon>
        <taxon>Paramphistomidae</taxon>
        <taxon>Calicophoron</taxon>
    </lineage>
</organism>
<evidence type="ECO:0000313" key="12">
    <source>
        <dbReference type="EMBL" id="CAL5139013.1"/>
    </source>
</evidence>
<dbReference type="EMBL" id="CAXLJL010000578">
    <property type="protein sequence ID" value="CAL5139013.1"/>
    <property type="molecule type" value="Genomic_DNA"/>
</dbReference>
<evidence type="ECO:0000256" key="2">
    <source>
        <dbReference type="ARBA" id="ARBA00007306"/>
    </source>
</evidence>
<keyword evidence="3 9" id="KW-0853">WD repeat</keyword>
<evidence type="ECO:0000256" key="7">
    <source>
        <dbReference type="ARBA" id="ARBA00023204"/>
    </source>
</evidence>
<dbReference type="GO" id="GO:0005634">
    <property type="term" value="C:nucleus"/>
    <property type="evidence" value="ECO:0007669"/>
    <property type="project" value="UniProtKB-SubCell"/>
</dbReference>
<comment type="similarity">
    <text evidence="2">Belongs to the WD repeat HIR1 family.</text>
</comment>
<name>A0AAV2TP60_CALDB</name>
<evidence type="ECO:0000256" key="8">
    <source>
        <dbReference type="ARBA" id="ARBA00023242"/>
    </source>
</evidence>
<dbReference type="InterPro" id="IPR001680">
    <property type="entry name" value="WD40_rpt"/>
</dbReference>
<keyword evidence="8" id="KW-0539">Nucleus</keyword>
<dbReference type="AlphaFoldDB" id="A0AAV2TP60"/>
<reference evidence="12" key="1">
    <citation type="submission" date="2024-06" db="EMBL/GenBank/DDBJ databases">
        <authorList>
            <person name="Liu X."/>
            <person name="Lenzi L."/>
            <person name="Haldenby T S."/>
            <person name="Uol C."/>
        </authorList>
    </citation>
    <scope>NUCLEOTIDE SEQUENCE</scope>
</reference>
<protein>
    <recommendedName>
        <fullName evidence="11">CAF1B/HIR1 beta-propeller domain-containing protein</fullName>
    </recommendedName>
</protein>
<evidence type="ECO:0000259" key="11">
    <source>
        <dbReference type="Pfam" id="PF24105"/>
    </source>
</evidence>
<keyword evidence="5" id="KW-0227">DNA damage</keyword>
<dbReference type="GO" id="GO:0006334">
    <property type="term" value="P:nucleosome assembly"/>
    <property type="evidence" value="ECO:0007669"/>
    <property type="project" value="TreeGrafter"/>
</dbReference>
<sequence length="760" mass="82248">MRLLTPEIAWHETLPIYSCDLQNHTVSLLNAPSVGSALKPVRNPFADITSETTGSSSDIRCKTVDAGWTRLATAGGDNVVRLWRVRLSSMGSCSSLKMAERQRASTTAKKGTNTLVSDGVHSNLSEQLTYLASLKRHEKPVNVVRWSPSGEYLASAGDDLFIIIWTNQSPLANLFATSEGLRADYSSHNKSEEDDEEVTAPTERWIPCRNLRRHLEDIYDLSWSPDTKALISGSVDHSIIVWQLDLAPAIQNATDAMVNNPNSPVKEVQKSFSAVDATGNDDMGPNGIIAPADVPITTASGSNVTKSLIIRDHKHYVQGVTWDPLGFYVASLSSDRACRVYRAGTRNCLAHVSKAGKQRLFQDDSWKSFFRRLAFSPDGLLLICPAGNLEEAAFAGGVPGATPLVSQAAISTHNNNGSVLNSDAATPSSSATIPLVAPQHAAHIFLRTNFSRPVVSLPTGPRPVVTVRFCPQRFQLRPFNSMSQAAGKTAHSDSLFDLPYRWLFCLVLEDGILFYDTQQTTPFAQVSQCHYQALNDATWSEDGHLVVACSTDGYCSLIYFARGELGTPYLDPGSSKSQTGGDETGQRTQKECLAAVTEPEPTAPGTAEAPAVQLAESDIVVHPKSSNNEQMANAVASRTENTQSLCENKSQEGSSSLSNECSTSAHKRRVSFKTLSVVVDSDERSYTKRESDINITVPKPNNTSGNHVQKTPKPTPSQPGVVPKRRVSFVTISQDPCSLASELPNKVSLAEEVGDSSGGK</sequence>
<comment type="subcellular location">
    <subcellularLocation>
        <location evidence="1">Nucleus</location>
    </subcellularLocation>
</comment>
<gene>
    <name evidence="12" type="ORF">CDAUBV1_LOCUS14066</name>
</gene>
<feature type="domain" description="CAF1B/HIR1 beta-propeller" evidence="11">
    <location>
        <begin position="436"/>
        <end position="565"/>
    </location>
</feature>
<dbReference type="PANTHER" id="PTHR15271:SF4">
    <property type="entry name" value="CHROMATIN ASSEMBLY FACTOR 1 SUBUNIT B"/>
    <property type="match status" value="1"/>
</dbReference>
<dbReference type="PROSITE" id="PS50082">
    <property type="entry name" value="WD_REPEATS_2"/>
    <property type="match status" value="2"/>
</dbReference>
<keyword evidence="7" id="KW-0234">DNA repair</keyword>
<dbReference type="InterPro" id="IPR055410">
    <property type="entry name" value="Beta-prop_CAF1B_HIR1"/>
</dbReference>
<comment type="caution">
    <text evidence="12">The sequence shown here is derived from an EMBL/GenBank/DDBJ whole genome shotgun (WGS) entry which is preliminary data.</text>
</comment>
<accession>A0AAV2TP60</accession>
<dbReference type="InterPro" id="IPR036322">
    <property type="entry name" value="WD40_repeat_dom_sf"/>
</dbReference>
<dbReference type="GO" id="GO:0006335">
    <property type="term" value="P:DNA replication-dependent chromatin assembly"/>
    <property type="evidence" value="ECO:0007669"/>
    <property type="project" value="InterPro"/>
</dbReference>
<dbReference type="Proteomes" id="UP001497525">
    <property type="component" value="Unassembled WGS sequence"/>
</dbReference>
<feature type="region of interest" description="Disordered" evidence="10">
    <location>
        <begin position="687"/>
        <end position="723"/>
    </location>
</feature>
<feature type="compositionally biased region" description="Polar residues" evidence="10">
    <location>
        <begin position="630"/>
        <end position="664"/>
    </location>
</feature>
<dbReference type="Gene3D" id="2.130.10.10">
    <property type="entry name" value="YVTN repeat-like/Quinoprotein amine dehydrogenase"/>
    <property type="match status" value="2"/>
</dbReference>
<evidence type="ECO:0000313" key="13">
    <source>
        <dbReference type="Proteomes" id="UP001497525"/>
    </source>
</evidence>
<keyword evidence="6" id="KW-0156">Chromatin regulator</keyword>
<dbReference type="Pfam" id="PF24105">
    <property type="entry name" value="Beta-prop_CAF1B_HIR1"/>
    <property type="match status" value="3"/>
</dbReference>
<evidence type="ECO:0000256" key="4">
    <source>
        <dbReference type="ARBA" id="ARBA00022737"/>
    </source>
</evidence>